<feature type="domain" description="HNH nuclease" evidence="1">
    <location>
        <begin position="86"/>
        <end position="139"/>
    </location>
</feature>
<dbReference type="PANTHER" id="PTHR33877:SF2">
    <property type="entry name" value="OS07G0170200 PROTEIN"/>
    <property type="match status" value="1"/>
</dbReference>
<dbReference type="GO" id="GO:0004519">
    <property type="term" value="F:endonuclease activity"/>
    <property type="evidence" value="ECO:0007669"/>
    <property type="project" value="UniProtKB-KW"/>
</dbReference>
<organism evidence="2 3">
    <name type="scientific">Chryseobacterium viscerum</name>
    <dbReference type="NCBI Taxonomy" id="1037377"/>
    <lineage>
        <taxon>Bacteria</taxon>
        <taxon>Pseudomonadati</taxon>
        <taxon>Bacteroidota</taxon>
        <taxon>Flavobacteriia</taxon>
        <taxon>Flavobacteriales</taxon>
        <taxon>Weeksellaceae</taxon>
        <taxon>Chryseobacterium group</taxon>
        <taxon>Chryseobacterium</taxon>
    </lineage>
</organism>
<evidence type="ECO:0000259" key="1">
    <source>
        <dbReference type="SMART" id="SM00507"/>
    </source>
</evidence>
<keyword evidence="2" id="KW-0540">Nuclease</keyword>
<keyword evidence="3" id="KW-1185">Reference proteome</keyword>
<comment type="caution">
    <text evidence="2">The sequence shown here is derived from an EMBL/GenBank/DDBJ whole genome shotgun (WGS) entry which is preliminary data.</text>
</comment>
<dbReference type="CDD" id="cd00085">
    <property type="entry name" value="HNHc"/>
    <property type="match status" value="1"/>
</dbReference>
<gene>
    <name evidence="2" type="ORF">F8D52_02180</name>
</gene>
<protein>
    <submittedName>
        <fullName evidence="2">HNH endonuclease</fullName>
    </submittedName>
</protein>
<accession>A0A5N4BVZ9</accession>
<dbReference type="Gene3D" id="1.10.30.50">
    <property type="match status" value="1"/>
</dbReference>
<evidence type="ECO:0000313" key="3">
    <source>
        <dbReference type="Proteomes" id="UP000326384"/>
    </source>
</evidence>
<dbReference type="Pfam" id="PF01844">
    <property type="entry name" value="HNH"/>
    <property type="match status" value="1"/>
</dbReference>
<name>A0A5N4BVZ9_9FLAO</name>
<evidence type="ECO:0000313" key="2">
    <source>
        <dbReference type="EMBL" id="KAB1232592.1"/>
    </source>
</evidence>
<sequence>MDKPDDFFLTWGKKIDWNKRVTSVCKPCWELKYCPYGPLVEDFPIQTENDEKSCRIFGHDCPVFYVAEPFTETKELRRISRTIPRTIQFKVLKRENQICRSCGNAVLDENIHFDHIIPWSKGGATEEHNIRLLCSKCNQKRSNNFEDEYLVKDFKELMGEPYDVDIVEFFTMAISYGHEFKKLNNENPTAKDYAERFANGDVSLFEEHIATIYSELSAFFNSKKPAELNQNEFELLKERWGFVDSEIYYLKDICEVYEIEIEKGVEIEKSLFKRIGIRVKDRRTDLKKWSRY</sequence>
<dbReference type="PANTHER" id="PTHR33877">
    <property type="entry name" value="SLL1193 PROTEIN"/>
    <property type="match status" value="1"/>
</dbReference>
<keyword evidence="2" id="KW-0378">Hydrolase</keyword>
<dbReference type="SMART" id="SM00507">
    <property type="entry name" value="HNHc"/>
    <property type="match status" value="1"/>
</dbReference>
<dbReference type="InterPro" id="IPR052892">
    <property type="entry name" value="NA-targeting_endonuclease"/>
</dbReference>
<dbReference type="Proteomes" id="UP000326384">
    <property type="component" value="Unassembled WGS sequence"/>
</dbReference>
<dbReference type="InterPro" id="IPR002711">
    <property type="entry name" value="HNH"/>
</dbReference>
<dbReference type="EMBL" id="VTPV01000001">
    <property type="protein sequence ID" value="KAB1232592.1"/>
    <property type="molecule type" value="Genomic_DNA"/>
</dbReference>
<dbReference type="InterPro" id="IPR003615">
    <property type="entry name" value="HNH_nuc"/>
</dbReference>
<dbReference type="RefSeq" id="WP_152288819.1">
    <property type="nucleotide sequence ID" value="NZ_VTPV01000001.1"/>
</dbReference>
<reference evidence="2 3" key="1">
    <citation type="journal article" date="2019" name="Stand. Genomic Sci.">
        <title>Draft Whole-Genome Sequence of a Novel Chryseobacterium viscerum Strain Isolated from Fresh Water at Dripping Springs, New Mexico.</title>
        <authorList>
            <person name="Kyndt J.A."/>
            <person name="Moore T.C."/>
        </authorList>
    </citation>
    <scope>NUCLEOTIDE SEQUENCE [LARGE SCALE GENOMIC DNA]</scope>
    <source>
        <strain evidence="2 3">DPS</strain>
    </source>
</reference>
<proteinExistence type="predicted"/>
<keyword evidence="2" id="KW-0255">Endonuclease</keyword>